<dbReference type="GO" id="GO:0003677">
    <property type="term" value="F:DNA binding"/>
    <property type="evidence" value="ECO:0007669"/>
    <property type="project" value="UniProtKB-UniRule"/>
</dbReference>
<dbReference type="FunFam" id="1.10.150.20:FF:000009">
    <property type="entry name" value="Flap endonuclease 1"/>
    <property type="match status" value="1"/>
</dbReference>
<comment type="function">
    <text evidence="15">Structure-specific nuclease with 5'-flap endonuclease and 5'-3' exonuclease activities involved in DNA replication and repair. During DNA replication, cleaves the 5'-overhanging flap structure that is generated by displacement synthesis when DNA polymerase encounters the 5'-end of a downstream Okazaki fragment. It enters the flap from the 5'-end and then tracks to cleave the flap base, leaving a nick for ligation. Also involved in the long patch base excision repair (LP-BER) pathway, by cleaving within the apurinic/apyrimidinic (AP) site-terminated flap. Acts as a genome stabilization factor that prevents flaps from equilibrating into structures that lead to duplications and deletions. Also possesses 5'-3' exonuclease activity on nicked or gapped double-stranded DNA, and exhibits RNase H activity. Also involved in replication and repair of rDNA and in repairing mitochondrial DNA.</text>
</comment>
<evidence type="ECO:0000256" key="15">
    <source>
        <dbReference type="HAMAP-Rule" id="MF_03140"/>
    </source>
</evidence>
<dbReference type="FunFam" id="3.40.50.1010:FF:000003">
    <property type="entry name" value="Flap endonuclease 1"/>
    <property type="match status" value="1"/>
</dbReference>
<keyword evidence="7 15" id="KW-0227">DNA damage</keyword>
<dbReference type="GO" id="GO:0008409">
    <property type="term" value="F:5'-3' exonuclease activity"/>
    <property type="evidence" value="ECO:0000318"/>
    <property type="project" value="GO_Central"/>
</dbReference>
<feature type="region of interest" description="Disordered" evidence="16">
    <location>
        <begin position="344"/>
        <end position="379"/>
    </location>
</feature>
<reference evidence="20" key="1">
    <citation type="submission" date="2015-02" db="EMBL/GenBank/DDBJ databases">
        <title>Genome sequencing for Strongylocentrotus purpuratus.</title>
        <authorList>
            <person name="Murali S."/>
            <person name="Liu Y."/>
            <person name="Vee V."/>
            <person name="English A."/>
            <person name="Wang M."/>
            <person name="Skinner E."/>
            <person name="Han Y."/>
            <person name="Muzny D.M."/>
            <person name="Worley K.C."/>
            <person name="Gibbs R.A."/>
        </authorList>
    </citation>
    <scope>NUCLEOTIDE SEQUENCE</scope>
</reference>
<dbReference type="OrthoDB" id="1937206at2759"/>
<evidence type="ECO:0000256" key="13">
    <source>
        <dbReference type="ARBA" id="ARBA00023242"/>
    </source>
</evidence>
<evidence type="ECO:0000256" key="8">
    <source>
        <dbReference type="ARBA" id="ARBA00022801"/>
    </source>
</evidence>
<comment type="similarity">
    <text evidence="14 15">Belongs to the XPG/RAD2 endonuclease family. FEN1 subfamily.</text>
</comment>
<dbReference type="InterPro" id="IPR019974">
    <property type="entry name" value="XPG_CS"/>
</dbReference>
<evidence type="ECO:0000256" key="16">
    <source>
        <dbReference type="SAM" id="MobiDB-lite"/>
    </source>
</evidence>
<dbReference type="PANTHER" id="PTHR11081:SF9">
    <property type="entry name" value="FLAP ENDONUCLEASE 1"/>
    <property type="match status" value="1"/>
</dbReference>
<dbReference type="OMA" id="MGIPWVQ"/>
<dbReference type="GO" id="GO:0005634">
    <property type="term" value="C:nucleus"/>
    <property type="evidence" value="ECO:0000318"/>
    <property type="project" value="GO_Central"/>
</dbReference>
<evidence type="ECO:0000259" key="17">
    <source>
        <dbReference type="SMART" id="SM00484"/>
    </source>
</evidence>
<dbReference type="Proteomes" id="UP000007110">
    <property type="component" value="Unassembled WGS sequence"/>
</dbReference>
<dbReference type="FunCoup" id="A0A7M7N5X3">
    <property type="interactions" value="1933"/>
</dbReference>
<comment type="subcellular location">
    <subcellularLocation>
        <location evidence="1 15">Mitochondrion</location>
    </subcellularLocation>
    <subcellularLocation>
        <location evidence="15">Nucleus</location>
        <location evidence="15">Nucleolus</location>
    </subcellularLocation>
    <subcellularLocation>
        <location evidence="15">Nucleus</location>
        <location evidence="15">Nucleoplasm</location>
    </subcellularLocation>
    <text evidence="15">Resides mostly in the nucleoli and relocalizes to the nucleoplasm upon DNA damage.</text>
</comment>
<dbReference type="SUPFAM" id="SSF88723">
    <property type="entry name" value="PIN domain-like"/>
    <property type="match status" value="1"/>
</dbReference>
<dbReference type="CDD" id="cd09867">
    <property type="entry name" value="PIN_FEN1"/>
    <property type="match status" value="1"/>
</dbReference>
<evidence type="ECO:0000256" key="5">
    <source>
        <dbReference type="ARBA" id="ARBA00022723"/>
    </source>
</evidence>
<dbReference type="InterPro" id="IPR008918">
    <property type="entry name" value="HhH2"/>
</dbReference>
<keyword evidence="12 15" id="KW-0234">DNA repair</keyword>
<evidence type="ECO:0000256" key="12">
    <source>
        <dbReference type="ARBA" id="ARBA00023204"/>
    </source>
</evidence>
<dbReference type="InterPro" id="IPR029060">
    <property type="entry name" value="PIN-like_dom_sf"/>
</dbReference>
<dbReference type="SMART" id="SM00484">
    <property type="entry name" value="XPGI"/>
    <property type="match status" value="1"/>
</dbReference>
<evidence type="ECO:0000313" key="19">
    <source>
        <dbReference type="EnsemblMetazoa" id="XP_030831735"/>
    </source>
</evidence>
<dbReference type="AlphaFoldDB" id="A0A7M7N5X3"/>
<evidence type="ECO:0000256" key="6">
    <source>
        <dbReference type="ARBA" id="ARBA00022759"/>
    </source>
</evidence>
<dbReference type="GO" id="GO:0005654">
    <property type="term" value="C:nucleoplasm"/>
    <property type="evidence" value="ECO:0007669"/>
    <property type="project" value="UniProtKB-SubCell"/>
</dbReference>
<evidence type="ECO:0000256" key="7">
    <source>
        <dbReference type="ARBA" id="ARBA00022763"/>
    </source>
</evidence>
<keyword evidence="11 15" id="KW-0496">Mitochondrion</keyword>
<dbReference type="GO" id="GO:0000287">
    <property type="term" value="F:magnesium ion binding"/>
    <property type="evidence" value="ECO:0000318"/>
    <property type="project" value="GO_Central"/>
</dbReference>
<evidence type="ECO:0000313" key="20">
    <source>
        <dbReference type="Proteomes" id="UP000007110"/>
    </source>
</evidence>
<dbReference type="SMART" id="SM00279">
    <property type="entry name" value="HhH2"/>
    <property type="match status" value="1"/>
</dbReference>
<dbReference type="GO" id="GO:0043137">
    <property type="term" value="P:DNA replication, removal of RNA primer"/>
    <property type="evidence" value="ECO:0007669"/>
    <property type="project" value="UniProtKB-UniRule"/>
</dbReference>
<dbReference type="Pfam" id="PF00752">
    <property type="entry name" value="XPG_N"/>
    <property type="match status" value="1"/>
</dbReference>
<dbReference type="InterPro" id="IPR036279">
    <property type="entry name" value="5-3_exonuclease_C_sf"/>
</dbReference>
<dbReference type="EC" id="3.1.-.-" evidence="15"/>
<keyword evidence="20" id="KW-1185">Reference proteome</keyword>
<dbReference type="PANTHER" id="PTHR11081">
    <property type="entry name" value="FLAP ENDONUCLEASE FAMILY MEMBER"/>
    <property type="match status" value="1"/>
</dbReference>
<dbReference type="GO" id="GO:0005730">
    <property type="term" value="C:nucleolus"/>
    <property type="evidence" value="ECO:0007669"/>
    <property type="project" value="UniProtKB-SubCell"/>
</dbReference>
<dbReference type="InterPro" id="IPR006084">
    <property type="entry name" value="XPG/Rad2"/>
</dbReference>
<sequence>MGIHNLSRLIADCAPGAVRENEFKSYFGRKVAIDASMCIYQFLIAVRQDGSVLTNEEGETTSHLMGIFYRTIRMIEHGLKPCYVFDGKPPEMKSGELTKRKEMRAEAEKELEKAKEQGDQENMNKFEKRLVKVTKQHNEECQHLLKLMGVPYVKAPGEAEAQCCELVKKGKLYGVGTEDMDALTFGGNVLLRHLTVSEARKMPIQEFNYQRVLEGLGLNRQQFIDLCILMGCDYCGTIKGIGMKRAFELMKTHGSIETILEKIDQNKYPPPEDWLYKEARELFLSPDVTPGEEFDFKWTAPDEEALIEFMCTEKGFNEDRMRNGCKKLVKARTGATQGRLDSFFTLKPSASPAGKRKSEPLKGAAQKKAKKGGGKFKAK</sequence>
<name>A0A7M7N5X3_STRPU</name>
<dbReference type="InterPro" id="IPR023426">
    <property type="entry name" value="Flap_endonuc"/>
</dbReference>
<feature type="region of interest" description="Disordered" evidence="16">
    <location>
        <begin position="94"/>
        <end position="119"/>
    </location>
</feature>
<dbReference type="Pfam" id="PF00867">
    <property type="entry name" value="XPG_I"/>
    <property type="match status" value="1"/>
</dbReference>
<feature type="domain" description="XPG N-terminal" evidence="18">
    <location>
        <begin position="1"/>
        <end position="107"/>
    </location>
</feature>
<evidence type="ECO:0000256" key="1">
    <source>
        <dbReference type="ARBA" id="ARBA00004173"/>
    </source>
</evidence>
<keyword evidence="3 15" id="KW-0235">DNA replication</keyword>
<keyword evidence="4 15" id="KW-0540">Nuclease</keyword>
<dbReference type="InterPro" id="IPR006086">
    <property type="entry name" value="XPG-I_dom"/>
</dbReference>
<comment type="cofactor">
    <cofactor evidence="15">
        <name>Mg(2+)</name>
        <dbReference type="ChEBI" id="CHEBI:18420"/>
    </cofactor>
    <text evidence="15">Binds 2 magnesium ions per subunit. They probably participate in the reaction catalyzed by the enzyme. May bind an additional third magnesium ion after substrate binding.</text>
</comment>
<keyword evidence="5 15" id="KW-0479">Metal-binding</keyword>
<feature type="compositionally biased region" description="Basic residues" evidence="16">
    <location>
        <begin position="365"/>
        <end position="379"/>
    </location>
</feature>
<keyword evidence="13 15" id="KW-0539">Nucleus</keyword>
<dbReference type="InParanoid" id="A0A7M7N5X3"/>
<evidence type="ECO:0000256" key="11">
    <source>
        <dbReference type="ARBA" id="ARBA00023128"/>
    </source>
</evidence>
<dbReference type="Gene3D" id="1.10.150.20">
    <property type="entry name" value="5' to 3' exonuclease, C-terminal subdomain"/>
    <property type="match status" value="1"/>
</dbReference>
<dbReference type="CDD" id="cd09907">
    <property type="entry name" value="H3TH_FEN1-Euk"/>
    <property type="match status" value="1"/>
</dbReference>
<dbReference type="EnsemblMetazoa" id="XM_030975875">
    <property type="protein sequence ID" value="XP_030831735"/>
    <property type="gene ID" value="LOC757166"/>
</dbReference>
<reference evidence="19" key="2">
    <citation type="submission" date="2021-01" db="UniProtKB">
        <authorList>
            <consortium name="EnsemblMetazoa"/>
        </authorList>
    </citation>
    <scope>IDENTIFICATION</scope>
</reference>
<dbReference type="GO" id="GO:0030145">
    <property type="term" value="F:manganese ion binding"/>
    <property type="evidence" value="ECO:0000318"/>
    <property type="project" value="GO_Central"/>
</dbReference>
<accession>A0A7M7N5X3</accession>
<dbReference type="InterPro" id="IPR006085">
    <property type="entry name" value="XPG_DNA_repair_N"/>
</dbReference>
<proteinExistence type="inferred from homology"/>
<dbReference type="SUPFAM" id="SSF47807">
    <property type="entry name" value="5' to 3' exonuclease, C-terminal subdomain"/>
    <property type="match status" value="1"/>
</dbReference>
<evidence type="ECO:0000256" key="4">
    <source>
        <dbReference type="ARBA" id="ARBA00022722"/>
    </source>
</evidence>
<dbReference type="HAMAP" id="MF_00614">
    <property type="entry name" value="Fen"/>
    <property type="match status" value="1"/>
</dbReference>
<dbReference type="PROSITE" id="PS00842">
    <property type="entry name" value="XPG_2"/>
    <property type="match status" value="1"/>
</dbReference>
<evidence type="ECO:0000256" key="10">
    <source>
        <dbReference type="ARBA" id="ARBA00022842"/>
    </source>
</evidence>
<keyword evidence="10 15" id="KW-0460">Magnesium</keyword>
<dbReference type="GO" id="GO:0005739">
    <property type="term" value="C:mitochondrion"/>
    <property type="evidence" value="ECO:0007669"/>
    <property type="project" value="UniProtKB-SubCell"/>
</dbReference>
<keyword evidence="9 15" id="KW-0269">Exonuclease</keyword>
<dbReference type="SMART" id="SM00485">
    <property type="entry name" value="XPGN"/>
    <property type="match status" value="1"/>
</dbReference>
<evidence type="ECO:0000256" key="3">
    <source>
        <dbReference type="ARBA" id="ARBA00022705"/>
    </source>
</evidence>
<dbReference type="GO" id="GO:0006284">
    <property type="term" value="P:base-excision repair"/>
    <property type="evidence" value="ECO:0007669"/>
    <property type="project" value="UniProtKB-UniRule"/>
</dbReference>
<keyword evidence="6 15" id="KW-0255">Endonuclease</keyword>
<dbReference type="PROSITE" id="PS00841">
    <property type="entry name" value="XPG_1"/>
    <property type="match status" value="1"/>
</dbReference>
<dbReference type="Gene3D" id="3.40.50.1010">
    <property type="entry name" value="5'-nuclease"/>
    <property type="match status" value="1"/>
</dbReference>
<keyword evidence="2 15" id="KW-0597">Phosphoprotein</keyword>
<dbReference type="GO" id="GO:0004523">
    <property type="term" value="F:RNA-DNA hybrid ribonuclease activity"/>
    <property type="evidence" value="ECO:0000318"/>
    <property type="project" value="GO_Central"/>
</dbReference>
<evidence type="ECO:0000256" key="9">
    <source>
        <dbReference type="ARBA" id="ARBA00022839"/>
    </source>
</evidence>
<organism evidence="19 20">
    <name type="scientific">Strongylocentrotus purpuratus</name>
    <name type="common">Purple sea urchin</name>
    <dbReference type="NCBI Taxonomy" id="7668"/>
    <lineage>
        <taxon>Eukaryota</taxon>
        <taxon>Metazoa</taxon>
        <taxon>Echinodermata</taxon>
        <taxon>Eleutherozoa</taxon>
        <taxon>Echinozoa</taxon>
        <taxon>Echinoidea</taxon>
        <taxon>Euechinoidea</taxon>
        <taxon>Echinacea</taxon>
        <taxon>Camarodonta</taxon>
        <taxon>Echinidea</taxon>
        <taxon>Strongylocentrotidae</taxon>
        <taxon>Strongylocentrotus</taxon>
    </lineage>
</organism>
<dbReference type="GO" id="GO:0017108">
    <property type="term" value="F:5'-flap endonuclease activity"/>
    <property type="evidence" value="ECO:0000318"/>
    <property type="project" value="GO_Central"/>
</dbReference>
<keyword evidence="8 15" id="KW-0378">Hydrolase</keyword>
<protein>
    <recommendedName>
        <fullName evidence="15">Flap endonuclease 1</fullName>
        <shortName evidence="15">FEN-1</shortName>
        <ecNumber evidence="15">3.1.-.-</ecNumber>
    </recommendedName>
    <alternativeName>
        <fullName evidence="15">Flap structure-specific endonuclease 1</fullName>
    </alternativeName>
</protein>
<feature type="domain" description="XPG-I" evidence="17">
    <location>
        <begin position="146"/>
        <end position="218"/>
    </location>
</feature>
<evidence type="ECO:0000256" key="14">
    <source>
        <dbReference type="ARBA" id="ARBA00034726"/>
    </source>
</evidence>
<dbReference type="PRINTS" id="PR00853">
    <property type="entry name" value="XPGRADSUPER"/>
</dbReference>
<evidence type="ECO:0000259" key="18">
    <source>
        <dbReference type="SMART" id="SM00485"/>
    </source>
</evidence>
<evidence type="ECO:0000256" key="2">
    <source>
        <dbReference type="ARBA" id="ARBA00022553"/>
    </source>
</evidence>